<dbReference type="Gene3D" id="3.30.365.10">
    <property type="entry name" value="Aldehyde oxidase/xanthine dehydrogenase, molybdopterin binding domain"/>
    <property type="match status" value="4"/>
</dbReference>
<dbReference type="Pfam" id="PF01315">
    <property type="entry name" value="Ald_Xan_dh_C"/>
    <property type="match status" value="1"/>
</dbReference>
<dbReference type="InterPro" id="IPR008274">
    <property type="entry name" value="AldOxase/xan_DH_MoCoBD1"/>
</dbReference>
<dbReference type="AlphaFoldDB" id="A0A1W6ZCL8"/>
<evidence type="ECO:0000256" key="2">
    <source>
        <dbReference type="ARBA" id="ARBA00023002"/>
    </source>
</evidence>
<gene>
    <name evidence="5" type="ORF">CAL15_12545</name>
</gene>
<reference evidence="5 6" key="1">
    <citation type="submission" date="2017-05" db="EMBL/GenBank/DDBJ databases">
        <title>Complete and WGS of Bordetella genogroups.</title>
        <authorList>
            <person name="Spilker T."/>
            <person name="LiPuma J."/>
        </authorList>
    </citation>
    <scope>NUCLEOTIDE SEQUENCE [LARGE SCALE GENOMIC DNA]</scope>
    <source>
        <strain evidence="5 6">AU7206</strain>
    </source>
</reference>
<organism evidence="5 6">
    <name type="scientific">Bordetella genomosp. 13</name>
    <dbReference type="NCBI Taxonomy" id="463040"/>
    <lineage>
        <taxon>Bacteria</taxon>
        <taxon>Pseudomonadati</taxon>
        <taxon>Pseudomonadota</taxon>
        <taxon>Betaproteobacteria</taxon>
        <taxon>Burkholderiales</taxon>
        <taxon>Alcaligenaceae</taxon>
        <taxon>Bordetella</taxon>
    </lineage>
</organism>
<dbReference type="RefSeq" id="WP_086078897.1">
    <property type="nucleotide sequence ID" value="NZ_CP021111.1"/>
</dbReference>
<evidence type="ECO:0000313" key="6">
    <source>
        <dbReference type="Proteomes" id="UP000194161"/>
    </source>
</evidence>
<dbReference type="InterPro" id="IPR037165">
    <property type="entry name" value="AldOxase/xan_DH_Mopterin-bd_sf"/>
</dbReference>
<evidence type="ECO:0000256" key="3">
    <source>
        <dbReference type="SAM" id="MobiDB-lite"/>
    </source>
</evidence>
<dbReference type="Pfam" id="PF20256">
    <property type="entry name" value="MoCoBD_2"/>
    <property type="match status" value="1"/>
</dbReference>
<dbReference type="SMART" id="SM01008">
    <property type="entry name" value="Ald_Xan_dh_C"/>
    <property type="match status" value="1"/>
</dbReference>
<dbReference type="SUPFAM" id="SSF54665">
    <property type="entry name" value="CO dehydrogenase molybdoprotein N-domain-like"/>
    <property type="match status" value="1"/>
</dbReference>
<accession>A0A1W6ZCL8</accession>
<dbReference type="Gene3D" id="3.90.1170.50">
    <property type="entry name" value="Aldehyde oxidase/xanthine dehydrogenase, a/b hammerhead"/>
    <property type="match status" value="1"/>
</dbReference>
<keyword evidence="1" id="KW-0500">Molybdenum</keyword>
<name>A0A1W6ZCL8_9BORD</name>
<dbReference type="KEGG" id="bgm:CAL15_12545"/>
<feature type="domain" description="Aldehyde oxidase/xanthine dehydrogenase a/b hammerhead" evidence="4">
    <location>
        <begin position="30"/>
        <end position="138"/>
    </location>
</feature>
<evidence type="ECO:0000256" key="1">
    <source>
        <dbReference type="ARBA" id="ARBA00022505"/>
    </source>
</evidence>
<dbReference type="GO" id="GO:0005506">
    <property type="term" value="F:iron ion binding"/>
    <property type="evidence" value="ECO:0007669"/>
    <property type="project" value="InterPro"/>
</dbReference>
<dbReference type="Pfam" id="PF02738">
    <property type="entry name" value="MoCoBD_1"/>
    <property type="match status" value="1"/>
</dbReference>
<dbReference type="InterPro" id="IPR016208">
    <property type="entry name" value="Ald_Oxase/xanthine_DH-like"/>
</dbReference>
<evidence type="ECO:0000259" key="4">
    <source>
        <dbReference type="SMART" id="SM01008"/>
    </source>
</evidence>
<dbReference type="Proteomes" id="UP000194161">
    <property type="component" value="Chromosome"/>
</dbReference>
<dbReference type="InterPro" id="IPR000674">
    <property type="entry name" value="Ald_Oxase/Xan_DH_a/b"/>
</dbReference>
<dbReference type="EMBL" id="CP021111">
    <property type="protein sequence ID" value="ARP95133.1"/>
    <property type="molecule type" value="Genomic_DNA"/>
</dbReference>
<feature type="region of interest" description="Disordered" evidence="3">
    <location>
        <begin position="786"/>
        <end position="810"/>
    </location>
</feature>
<dbReference type="OrthoDB" id="221297at2"/>
<feature type="region of interest" description="Disordered" evidence="3">
    <location>
        <begin position="1"/>
        <end position="24"/>
    </location>
</feature>
<evidence type="ECO:0000313" key="5">
    <source>
        <dbReference type="EMBL" id="ARP95133.1"/>
    </source>
</evidence>
<dbReference type="InterPro" id="IPR036856">
    <property type="entry name" value="Ald_Oxase/Xan_DH_a/b_sf"/>
</dbReference>
<dbReference type="SUPFAM" id="SSF56003">
    <property type="entry name" value="Molybdenum cofactor-binding domain"/>
    <property type="match status" value="1"/>
</dbReference>
<sequence length="810" mass="87756">MQDKPQAPDGAKSQGVGARVPRKEDARHLMGKGQFVGDMSMPGLCEVAFLRSPLAHARIGGIRIPESLNGRAFTREHMQVLDIVADSTLPTYQRSAQPPLARGKVRFVGEPVAMAFAPTRAEAEDLVEEIGVDYDELPVYATAEAALAAQGDLVHEEWRDNLFVTLKAERNFDPESLDAPVVVRRRVELARQCMVPMEGKAVLAYWDHREDQLVVVSATQVPHMIRTGLAQCLELDQAKVRVISPDVGGAFGYKCVMQQEELCVAWLAKTYKRPFRYLEDRREHLIAGANTREHNYEMTAYADRDGRLLALDAHIVIDGGAYSVWPFTIGLEPGQATGNLPGPYDFQSYRCLTQCVATNKPGFVPYRGVARTGVCFAIELMMDAIAHEVGREPWEVRMLNLVKPEQMPYVNVANKHFDSGDYPASLRRALEMIDASAVRQRQARAEADGRLIGLGVATYTEQSAHGTSVFAAWGTPVIPGYDQAAVKVTPDGGLEVRVGVHSHGQGMETTFAQIANEILGTDVARVKVMHGDTGQTPFSTGTYASRSLVMSGGAVSQACKRLAPRIVHIGAHMLSVEASAAELRGGAVWAGDRSVSLREIADAWYINPHKLPPDADIGGLETTVGYKPKVDTGSFTYASHAAVVAVDPGTGAVEILDYVAVEDCGTMINPMVVEGQTFGGIAQGLGTALYEETPYDENGQPLASTFADYVMPGATEVPNIRIDHFETPSPHTEFGAKGMGEGGAIAPPAVIYNAVNDVLRRLHAPLVQRTPLTPRRLMHALAQAGMAQAESQAKPAPTPAPVRELAEDRL</sequence>
<dbReference type="InterPro" id="IPR046867">
    <property type="entry name" value="AldOxase/xan_DH_MoCoBD2"/>
</dbReference>
<dbReference type="PANTHER" id="PTHR11908">
    <property type="entry name" value="XANTHINE DEHYDROGENASE"/>
    <property type="match status" value="1"/>
</dbReference>
<protein>
    <submittedName>
        <fullName evidence="5">Carbon monoxide dehydrogenase</fullName>
    </submittedName>
</protein>
<proteinExistence type="predicted"/>
<dbReference type="PANTHER" id="PTHR11908:SF132">
    <property type="entry name" value="ALDEHYDE OXIDASE 1-RELATED"/>
    <property type="match status" value="1"/>
</dbReference>
<dbReference type="STRING" id="463040.CAL15_12545"/>
<dbReference type="GO" id="GO:0016491">
    <property type="term" value="F:oxidoreductase activity"/>
    <property type="evidence" value="ECO:0007669"/>
    <property type="project" value="UniProtKB-KW"/>
</dbReference>
<keyword evidence="6" id="KW-1185">Reference proteome</keyword>
<keyword evidence="2" id="KW-0560">Oxidoreductase</keyword>